<reference evidence="1 2" key="1">
    <citation type="submission" date="2021-04" db="EMBL/GenBank/DDBJ databases">
        <authorList>
            <person name="Rakotoarivonina H."/>
        </authorList>
    </citation>
    <scope>NUCLEOTIDE SEQUENCE [LARGE SCALE GENOMIC DNA]</scope>
    <source>
        <strain evidence="1 2">XE</strain>
    </source>
</reference>
<evidence type="ECO:0000313" key="1">
    <source>
        <dbReference type="EMBL" id="CAG5092744.1"/>
    </source>
</evidence>
<evidence type="ECO:0000313" key="2">
    <source>
        <dbReference type="Proteomes" id="UP000681526"/>
    </source>
</evidence>
<sequence>MNKERGFR</sequence>
<protein>
    <submittedName>
        <fullName evidence="1">Uncharacterized protein</fullName>
    </submittedName>
</protein>
<accession>A0ABM8V8V4</accession>
<keyword evidence="2" id="KW-1185">Reference proteome</keyword>
<comment type="caution">
    <text evidence="1">The sequence shown here is derived from an EMBL/GenBank/DDBJ whole genome shotgun (WGS) entry which is preliminary data.</text>
</comment>
<name>A0ABM8V8V4_THEXY</name>
<dbReference type="EMBL" id="CAJRAY010000097">
    <property type="protein sequence ID" value="CAG5092744.1"/>
    <property type="molecule type" value="Genomic_DNA"/>
</dbReference>
<proteinExistence type="predicted"/>
<gene>
    <name evidence="1" type="primary">txxe 3342</name>
    <name evidence="1" type="ORF">TXXE_18650</name>
</gene>
<dbReference type="Proteomes" id="UP000681526">
    <property type="component" value="Unassembled WGS sequence"/>
</dbReference>
<organism evidence="1 2">
    <name type="scientific">Thermobacillus xylanilyticus</name>
    <dbReference type="NCBI Taxonomy" id="76633"/>
    <lineage>
        <taxon>Bacteria</taxon>
        <taxon>Bacillati</taxon>
        <taxon>Bacillota</taxon>
        <taxon>Bacilli</taxon>
        <taxon>Bacillales</taxon>
        <taxon>Paenibacillaceae</taxon>
        <taxon>Thermobacillus</taxon>
    </lineage>
</organism>